<protein>
    <recommendedName>
        <fullName evidence="3">Sialate O-acetylesterase domain-containing protein</fullName>
    </recommendedName>
</protein>
<evidence type="ECO:0000259" key="3">
    <source>
        <dbReference type="Pfam" id="PF03629"/>
    </source>
</evidence>
<dbReference type="Gene3D" id="3.40.50.1110">
    <property type="entry name" value="SGNH hydrolase"/>
    <property type="match status" value="1"/>
</dbReference>
<feature type="domain" description="Sialate O-acetylesterase" evidence="3">
    <location>
        <begin position="89"/>
        <end position="306"/>
    </location>
</feature>
<gene>
    <name evidence="4" type="ORF">DM484_15410</name>
</gene>
<dbReference type="InterPro" id="IPR036514">
    <property type="entry name" value="SGNH_hydro_sf"/>
</dbReference>
<keyword evidence="2" id="KW-0472">Membrane</keyword>
<dbReference type="Proteomes" id="UP000249396">
    <property type="component" value="Unassembled WGS sequence"/>
</dbReference>
<dbReference type="InterPro" id="IPR005181">
    <property type="entry name" value="SASA"/>
</dbReference>
<dbReference type="AlphaFoldDB" id="A0A2W4QYB6"/>
<evidence type="ECO:0000256" key="1">
    <source>
        <dbReference type="ARBA" id="ARBA00022801"/>
    </source>
</evidence>
<feature type="transmembrane region" description="Helical" evidence="2">
    <location>
        <begin position="20"/>
        <end position="38"/>
    </location>
</feature>
<evidence type="ECO:0000256" key="2">
    <source>
        <dbReference type="SAM" id="Phobius"/>
    </source>
</evidence>
<proteinExistence type="predicted"/>
<sequence length="312" mass="35073">MLKTLYDEQKIDIKNAVMKYTLIIFCILAAYLFGIYSHSQNLWPVGLLLELKESTLPRLQGRYDEFGRLVDYPNKRQTPCPAQTADTAVLLVIGQSNSANHAEKKFITQFPGKVVNYFNGKCYQAASPLLGATGEDGEFVTPLADKLIQLGHFQSVVIIASGIGGTPITRWQRDGDLNEMLLTVIRQVEREYKITHVIWHQGEDDYIKKTSTKNYIKMFNSLLDTLRENDVNAPIYLSIATKCGANTHWDQNNPTSTGQHQLVDSRKIFLGVNTDVLVSDQDRRADRCHFAETGQLKTADSIARSITKDSGK</sequence>
<keyword evidence="1" id="KW-0378">Hydrolase</keyword>
<dbReference type="Pfam" id="PF03629">
    <property type="entry name" value="SASA"/>
    <property type="match status" value="1"/>
</dbReference>
<comment type="caution">
    <text evidence="4">The sequence shown here is derived from an EMBL/GenBank/DDBJ whole genome shotgun (WGS) entry which is preliminary data.</text>
</comment>
<dbReference type="SUPFAM" id="SSF52266">
    <property type="entry name" value="SGNH hydrolase"/>
    <property type="match status" value="1"/>
</dbReference>
<evidence type="ECO:0000313" key="4">
    <source>
        <dbReference type="EMBL" id="PZN77005.1"/>
    </source>
</evidence>
<accession>A0A2W4QYB6</accession>
<organism evidence="4 5">
    <name type="scientific">Candidatus Methylumidiphilus alinenensis</name>
    <dbReference type="NCBI Taxonomy" id="2202197"/>
    <lineage>
        <taxon>Bacteria</taxon>
        <taxon>Pseudomonadati</taxon>
        <taxon>Pseudomonadota</taxon>
        <taxon>Gammaproteobacteria</taxon>
        <taxon>Methylococcales</taxon>
        <taxon>Candidatus Methylumidiphilus</taxon>
    </lineage>
</organism>
<dbReference type="PANTHER" id="PTHR31988">
    <property type="entry name" value="ESTERASE, PUTATIVE (DUF303)-RELATED"/>
    <property type="match status" value="1"/>
</dbReference>
<dbReference type="PANTHER" id="PTHR31988:SF19">
    <property type="entry name" value="9-O-ACETYL-N-ACETYLNEURAMINIC ACID DEACETYLASE-RELATED"/>
    <property type="match status" value="1"/>
</dbReference>
<dbReference type="EMBL" id="QJPH01000346">
    <property type="protein sequence ID" value="PZN77005.1"/>
    <property type="molecule type" value="Genomic_DNA"/>
</dbReference>
<keyword evidence="2" id="KW-0812">Transmembrane</keyword>
<name>A0A2W4QYB6_9GAMM</name>
<keyword evidence="2" id="KW-1133">Transmembrane helix</keyword>
<dbReference type="InterPro" id="IPR052940">
    <property type="entry name" value="Carb_Esterase_6"/>
</dbReference>
<reference evidence="4 5" key="1">
    <citation type="journal article" date="2018" name="Aquat. Microb. Ecol.">
        <title>Gammaproteobacterial methanotrophs dominate.</title>
        <authorList>
            <person name="Rissanen A.J."/>
            <person name="Saarenheimo J."/>
            <person name="Tiirola M."/>
            <person name="Peura S."/>
            <person name="Aalto S.L."/>
            <person name="Karvinen A."/>
            <person name="Nykanen H."/>
        </authorList>
    </citation>
    <scope>NUCLEOTIDE SEQUENCE [LARGE SCALE GENOMIC DNA]</scope>
    <source>
        <strain evidence="4">AMbin10</strain>
    </source>
</reference>
<dbReference type="GO" id="GO:0016788">
    <property type="term" value="F:hydrolase activity, acting on ester bonds"/>
    <property type="evidence" value="ECO:0007669"/>
    <property type="project" value="UniProtKB-ARBA"/>
</dbReference>
<evidence type="ECO:0000313" key="5">
    <source>
        <dbReference type="Proteomes" id="UP000249396"/>
    </source>
</evidence>